<dbReference type="SUPFAM" id="SSF56235">
    <property type="entry name" value="N-terminal nucleophile aminohydrolases (Ntn hydrolases)"/>
    <property type="match status" value="1"/>
</dbReference>
<dbReference type="InterPro" id="IPR006311">
    <property type="entry name" value="TAT_signal"/>
</dbReference>
<keyword evidence="4" id="KW-0732">Signal</keyword>
<dbReference type="Pfam" id="PF01112">
    <property type="entry name" value="Asparaginase_2"/>
    <property type="match status" value="1"/>
</dbReference>
<accession>A0A7K1UB80</accession>
<comment type="caution">
    <text evidence="5">The sequence shown here is derived from an EMBL/GenBank/DDBJ whole genome shotgun (WGS) entry which is preliminary data.</text>
</comment>
<dbReference type="Gene3D" id="3.60.20.30">
    <property type="entry name" value="(Glycosyl)asparaginase"/>
    <property type="match status" value="1"/>
</dbReference>
<dbReference type="InterPro" id="IPR029055">
    <property type="entry name" value="Ntn_hydrolases_N"/>
</dbReference>
<organism evidence="5 6">
    <name type="scientific">Chitinophaga tropicalis</name>
    <dbReference type="NCBI Taxonomy" id="2683588"/>
    <lineage>
        <taxon>Bacteria</taxon>
        <taxon>Pseudomonadati</taxon>
        <taxon>Bacteroidota</taxon>
        <taxon>Chitinophagia</taxon>
        <taxon>Chitinophagales</taxon>
        <taxon>Chitinophagaceae</taxon>
        <taxon>Chitinophaga</taxon>
    </lineage>
</organism>
<evidence type="ECO:0000313" key="5">
    <source>
        <dbReference type="EMBL" id="MVT11538.1"/>
    </source>
</evidence>
<evidence type="ECO:0000256" key="4">
    <source>
        <dbReference type="SAM" id="SignalP"/>
    </source>
</evidence>
<dbReference type="InterPro" id="IPR019546">
    <property type="entry name" value="TAT_signal_bac_arc"/>
</dbReference>
<keyword evidence="6" id="KW-1185">Reference proteome</keyword>
<dbReference type="RefSeq" id="WP_157308962.1">
    <property type="nucleotide sequence ID" value="NZ_WRXN01000014.1"/>
</dbReference>
<sequence length="350" mass="37321">MQDRRHFLKAAALGAAALSLDGITSTPAHAAPYVKGGKAKPVVVSTWDFGRAANEAAWEVLKKGGRALDAVEAGVRIPEADPNNHTVGYSGYPDRDGRVTLDACIMDELGNCGSVAALEHVVHAISVARAVMEKTPHVMLVGDGALQFALANGFKKENLLTPESEKAWKEWLKKSEYKPIMNIENSSYGAGKETTFSPLTLPGNVYNHDTIGMVALDADGNLSGACTTSGMAYKMHGRVGDSPIIGAGLYVDNEVGAATSTGVGEEVIRVVGSFLVVELMRQGYSPENACKEAVTRIVKKNPARAKGLQVGFLAINKKGQHGAYCLQKGFNYAVLSEKENNVLIDGKHYF</sequence>
<dbReference type="GO" id="GO:0005737">
    <property type="term" value="C:cytoplasm"/>
    <property type="evidence" value="ECO:0007669"/>
    <property type="project" value="TreeGrafter"/>
</dbReference>
<evidence type="ECO:0000256" key="3">
    <source>
        <dbReference type="PIRSR" id="PIRSR600246-3"/>
    </source>
</evidence>
<dbReference type="EMBL" id="WRXN01000014">
    <property type="protein sequence ID" value="MVT11538.1"/>
    <property type="molecule type" value="Genomic_DNA"/>
</dbReference>
<feature type="active site" description="Nucleophile" evidence="1">
    <location>
        <position position="210"/>
    </location>
</feature>
<evidence type="ECO:0000256" key="2">
    <source>
        <dbReference type="PIRSR" id="PIRSR600246-2"/>
    </source>
</evidence>
<feature type="chain" id="PRO_5029821793" evidence="4">
    <location>
        <begin position="31"/>
        <end position="350"/>
    </location>
</feature>
<dbReference type="Proteomes" id="UP000461730">
    <property type="component" value="Unassembled WGS sequence"/>
</dbReference>
<feature type="signal peptide" evidence="4">
    <location>
        <begin position="1"/>
        <end position="30"/>
    </location>
</feature>
<dbReference type="NCBIfam" id="TIGR01409">
    <property type="entry name" value="TAT_signal_seq"/>
    <property type="match status" value="1"/>
</dbReference>
<dbReference type="GO" id="GO:0016811">
    <property type="term" value="F:hydrolase activity, acting on carbon-nitrogen (but not peptide) bonds, in linear amides"/>
    <property type="evidence" value="ECO:0007669"/>
    <property type="project" value="UniProtKB-ARBA"/>
</dbReference>
<dbReference type="PROSITE" id="PS51318">
    <property type="entry name" value="TAT"/>
    <property type="match status" value="1"/>
</dbReference>
<dbReference type="PANTHER" id="PTHR10188">
    <property type="entry name" value="L-ASPARAGINASE"/>
    <property type="match status" value="1"/>
</dbReference>
<evidence type="ECO:0000313" key="6">
    <source>
        <dbReference type="Proteomes" id="UP000461730"/>
    </source>
</evidence>
<feature type="binding site" evidence="2">
    <location>
        <begin position="238"/>
        <end position="241"/>
    </location>
    <ligand>
        <name>substrate</name>
    </ligand>
</feature>
<evidence type="ECO:0000256" key="1">
    <source>
        <dbReference type="PIRSR" id="PIRSR600246-1"/>
    </source>
</evidence>
<dbReference type="FunFam" id="3.60.20.30:FF:000005">
    <property type="entry name" value="N(4)-(Beta-N-acetylglucosaminyl)-L-asparaginase"/>
    <property type="match status" value="1"/>
</dbReference>
<dbReference type="PANTHER" id="PTHR10188:SF6">
    <property type="entry name" value="N(4)-(BETA-N-ACETYLGLUCOSAMINYL)-L-ASPARAGINASE"/>
    <property type="match status" value="1"/>
</dbReference>
<dbReference type="InterPro" id="IPR000246">
    <property type="entry name" value="Peptidase_T2"/>
</dbReference>
<feature type="site" description="Cleavage; by autolysis" evidence="3">
    <location>
        <begin position="209"/>
        <end position="210"/>
    </location>
</feature>
<name>A0A7K1UB80_9BACT</name>
<feature type="binding site" evidence="2">
    <location>
        <begin position="261"/>
        <end position="264"/>
    </location>
    <ligand>
        <name>substrate</name>
    </ligand>
</feature>
<dbReference type="CDD" id="cd04513">
    <property type="entry name" value="Glycosylasparaginase"/>
    <property type="match status" value="1"/>
</dbReference>
<dbReference type="AlphaFoldDB" id="A0A7K1UB80"/>
<proteinExistence type="predicted"/>
<gene>
    <name evidence="5" type="ORF">GO493_24960</name>
</gene>
<reference evidence="5 6" key="1">
    <citation type="submission" date="2019-12" db="EMBL/GenBank/DDBJ databases">
        <title>Chitinophaga sp. strain ysch24 (GDMCC 1.1355), whole genome shotgun sequence.</title>
        <authorList>
            <person name="Zhang X."/>
        </authorList>
    </citation>
    <scope>NUCLEOTIDE SEQUENCE [LARGE SCALE GENOMIC DNA]</scope>
    <source>
        <strain evidence="6">ysch24</strain>
    </source>
</reference>
<protein>
    <submittedName>
        <fullName evidence="5">Twin-arginine translocation signal domain-containing protein</fullName>
    </submittedName>
</protein>